<dbReference type="NCBIfam" id="NF012211">
    <property type="entry name" value="tand_rpt_95"/>
    <property type="match status" value="37"/>
</dbReference>
<dbReference type="InterPro" id="IPR013320">
    <property type="entry name" value="ConA-like_dom_sf"/>
</dbReference>
<proteinExistence type="predicted"/>
<protein>
    <submittedName>
        <fullName evidence="2">Gliding motility-associated C-terminal domain-containing protein</fullName>
    </submittedName>
</protein>
<sequence length="6707" mass="681640">MRTLLTVLFSVAALITRAQFPYTETFKTSSAPGIVFGGTPSAFLTAPSIDANGKGYLRFTSASQNQKSFIYSTTTFPSGYGINISFEYYTYGGNGADGITFFLFDATAISSFNVGGFGGSLGYAQRITDDKSDTLPGLSKGYIGIGIDEFGNFSNATEGRQGGIGQKSNSVTLRGAGNGKTLVSTNYPYLTSAQLTGLTGGSRTDTTSSASGYRKAIISLTPRTGGGFVVTVKIQKGSTTTTVINSYAYTTTPPAKFGFGLGSSTGGNTNYHEIRNLTVDVPDYTVLLAPTAVADAATTCQNTSVGIDVTNNDIITNSGGEFNNASIDLDPSSTGVQTTKSVSGGTFTVNTTTGIVTFTPTSGFTGTATASYTVKDNYGAAASNSANITVTVQPAISGNTLTAPATTTFCGSGDAAVITGATPTGGSGTYTYQWQSSTDGNTFTNISGAASASYDPPSAGQTFYYQRVVTSGSCSSTSAYVAIVIQPTVSNNTITAPGTTTFCGSGSPGSITGATPSGGSGTYTYQWQSSTDGTTYSNISGATAISYTPPTLSTAGTYYYRRQVTSGSCTTASNSNVVTITVQGTIGNNTVTAPAVSAFCSSGDAAVITATTPTGGSGTFTYQWQSSTDSVNFTNISGATSATYDPPSATATMYYRRNVISGSCTGGAYSNIVGIYIQSAISGNSITAPAASILCGSGDPDVINGSTPSGGSGVYTYQWQSSTDNTTFTNVSGATSASYDPGVLSATTYFRRQVTSGSCATANISNVITIAIQAALANNTVTAPATTTFCSSGDPANIVGATPTGGSGTYTYQWQTSSDGTTFSNISGATAISYDPPAISTTTYYRRQVTSGSCTTPSNSNVITITVQTAVANNSVTAPATTTFCGSGDAAVVTGSTPTGGSGTYTYQWQSSTDNVTYTNISGATSVSYDPPVASVTTYYRRQVASGSCTTANNSNAIVITIQSAIGSNTINTPSTSTFCGSGDAAVISGSAPTGGSGTYTYQWQSSTDNSTFSNISGATAATYDPPVSSVTTYYRRLVTSGSCTTASASNVVTITIESAITGNTLTAPATTTFCGSGTPGSITGSTPAGGNGAFTYQWQGSTDGTNYTNITTGGTSKDYTPGAFTNAGTYYYRRLVTSGSCTTADVSASVVFTVQSAIAANTVTAPATTTFCGSGDAAVITGSTPTGGSGTYTYQWQSSTDNNTFTNISGATTISYDPPVASVTTYYRRLVTSGSCTAASTSNVVTITIETAVSGNTVTAPATTTFCGSGTPGAITGATPTGGSGTYSYQWQLSTDGTTYNNITTGGNGKDYTPATLTTAGTYYYRRLVTSGSCTTASTSNVVTITIQASLANNTATAPATTTFCGSGDAAVITGSTPTGGSGTYTYQWQSSADGSTYTNISGATAISYDPPVATATTYYRRLVTSGTCTSASISNEVLITIQAAIAGNTVTAPATTTFCGSGDAAVIAGSTPTGGSGTFSYQWQSSTDNVSFTDISGATSSSYDPPTVSVTTYYRRQVTSGSCTVASGSNVVTITIQSAIANNTLTAPATTTFCGSGDAAVITGSTPTGGSGTFTYQWQSSTDGATYTNISGATSASYDPPSVSATTYFRRLVTSGSCTTANSSAAVIITIQSALGNNTATAPATTTFCGSGDAAVITGSAPTGGNGTYTYQWQSSTDGTNFTDISGATSISYDPPSVSVTTYYRRAVTSGSCTVPSTSNVITITIQAAIAGNTVTAPATTTFCGSGDAAVITGATPTGGDGTTYTYQWQSSADGTTFSNISGATSASYDPPAASVTTYYRRLVTSGSCTSASFSNVVTIAIQATVGNNVLTAPATTTFCASGDPAVINGSTPTGGDGTNYTYQWQSSTDGSTYTVISGATSASYDPPAISQTTYYRRAVTSGSCTGAVFSNVVIMTVQSAIAGNTVTAPATTTFCANGDAAVITGATPTGGDGTNYSYQWQRSTDNVTFTNISGATAISYDPPSLTQTAYYRRQVTSASCVTPSNSNAITITIQPAIAGNTVTAPATTTFCGSGDAAVITGATPTGGSGTYTYQWQSSTDGTTFSNITGATSASYDPPSATVTTYYQRLVTSGSCTVASISNVVTITVQATLAGNTITAPATTTFCASGDPAAIAGSTPTGGSGTYTYQWQSSTDGTTFADISGATSASYDPPVISQTTYFRRQVTSGSCTTAITSNVVTFTVQAAIANNTATAPATTTFCGSGTPGAITGSTPTGGSGTYTYQWQLSTDGTTYSNISGATAINYTPAAFTTAGNYYFRRQVTSGSCTVASISNAVQFTVVATVANNTITAPATSTFCATGDASIITGATPTGGGGIYVYQWQSSVNNSTFTNISGATSASYDPPAATATTYYRRLVATSTCTSASISNVVTVTIQPAIGNNTIAPTNGITNYCGNVTGNSNTGSLPTGGDGTNYIYEWQYSLDGGTTYNTAMGAANSQNYTYNDVLTPGTYVIRRVVSSGACATPSASNTITYTVQASLDNNKITAPTPSAFCGNVSSGTTINGSTPTGGSGTYTYQWQSSANNTTYTNVASGGTGINFTVPTTQTTSVYYRRAVTSGNCTTPIFSDTVLITVSPTPTTANAGPVQRFACTSTTLAGNNPTSGTGTWSQVSGPNTATFASAGQYNTGVSNLIPGTYVFRWSIATAAPCTPSTDTMSILVLKAPTAVNDQSAATTGITENINILANDIAGSAPFSAGVVITIVSGSTNGSTIVVNGTTIDYTSAASGGDNFSYTITDANGVVSNVATVTINSNSAPTALDDSATTVQNTPVVINVPGNDSDPDGTLNLATVTVITPEAHGSLSVNTSNGQVTYTPTTNYFGNDEFTYTINDNSGATSNTAVVRITVYGIPVANNDDTVTNINIPVTIPVLNNDTDPENSLDESTVTIVSTSGGSAVPSADGTVTYTPPANVSGTYTFTYHVTDNQGVVSNNATVTIRVNAPPVAVNDSAQTNAQSPVTFSLTNNDTDADGTVIPSTTIITQQPAHGNASVDASGNATYSPNAGFYGRDTLRYTVKDNNGGVSNVGLAIIKVNALPTANNDRDTTNINTAKTINVIANDTDPDGTINGSSIIITTAPAHGTAVAGATPGTVVYTPATGYTGIDNFAYTVNDNLGGTSNPATVIVLVNAAPVATNDTVSIGRNAPVAIDVTANDYDADVAVDKTSVSVVASPAHGTYSLNSTTGVITYTSTGTYFGLDSLKYTVKDNLGVTSNVATVYINVNSAPVAVNDAAATNQDNAVVINILANDTDASGTLVPSTVSVVTQPNYGTLTLNNTTGAVTYTPNTGYYGRDTFYYRVSDNNNQTSNTAQVIVTVNAKPVANPDNAVVTLNSSAIINLIQNDTDADGTIDPTSIVIVSAAGNGNVVVNNNGTVTYTPNNNFAGSDQFSYTVKDNNGLVSNTAIVNVTVNKPPVAVADSAVTNVNTAATINVAANDSDPDGTLDLTSLLVISNVTHGTLTNNNNGTFTYTPAANYTGPDQFTYTIKDNNGAVSDTALVTIRVNRPPVAVNDTAVSINGANVAISVLTNDSDADGTLVVGSVTITTQPLHGTATVSVNGRVIYTPTSGYTGLDSLKYTVQDNDGATSNIANVRIKIDAAPVAANDSANTNRNTPVTINVVANDTDADGTIVPGSVLIVTQPANGTLAAGSTAGSYVYTPNTGFTGTDQFTYTVQDNDGAVSNTATVKVKVLAGAVTANDNAATNANQPVTVDVLANDTDADGTIQPATVTVTTAPANGTVSVNTTTGAIAYTPNPGFTGNDNFAYTVQDNNGVVSPAATVSVRVNALPVAIADTANVVSGGFVSIPVVANDTDADGTIDPTSVTIVQPVANGTTSVNPTTGAVTYVPATGFYGVDSFSYTIKDNSGAFSLPVTVIVNVNARPVAVNDSIAVVQNTPAQINVLTNDADVDGTLNTASVAIVTQPAHGTTSVSNTGVITYTPAAGYLGVDSLTYTVQDNLGAVSNIAKVYFGVSGQPVAVNDTAVTSLNTPVIIDVLDNDTDAANDIDPTTVVVTTTPTNGTVSVNPTTGAITYTPNTGFTGTDNFSYTVKDTFGLVSSPATVSVKINAVPVAVRDTATTNPNRAVDIQVSANDTDSDGTVDNTTVTITAGPLHGTATVNAGGVITYVPASGYSGLDSLSYTIKDNDGAVSNVAYAVITVLAAPVATADNITINAGAATTLNVAANDVSTAGTIDQSTVAIVTQPLHGTITVDANGVVTYVPQSGYYGLDSFTYTIEDSRGSVSQPGKVVLDVNAVPVVRDDNAITSSGRSVVIPVLDNDSDIDGTLIPSTVTIVQAPLNGTLSVNPTTGAITYTANPGFSGSDNFSYTVQDSDGGTSQPASVQVIVNPLPGVVNDMAGVTRDSTVVVNVLGNDTAPSGTLVPGTVTITTPPAHGTVTVNPTTGAVTYVPATGFIGVDSFAYTVKSSDSTVSNPATVTLRVYNPPVAVNDITNGTQGTAINFPDVFLNDIPANGALNNSMFVLVGEFKHGSVIVLPGQNGAIYTPDSTFYGADTAIYRIVDSVGAISNNAYIIINVNAKPIANGDTANGKQDAPVAVDVTANDIDPDGTIDKTTVTIIQAPQHGTVTVDPVTGVITYTPNPGYIGADNFNYTVKDNLGVASSPANGGVTIIVAGLPVAGRDVVLVNQKDTAQIDVTANDTDPDGHPLDKTTVTIVTPPAHGSVTVDPVTGVVTYIPATGYYGVDSFTYTISDSEGIASNPGTVNITVNSLPIASDYAATTQQDTPVSADVSGNDTDLDGTIDRTSVQIVRQPAHGTVTVSANGIITYTPNPGYYGMDTLSYNERDNNGGLSNEALLVITVDAKPVAANDNATTTQNTPVAVDVTANDSDPDGSVDKSSVTIVTPPAHGAVTVDPVTGVVTYTPDPGYIGVDSFTYTVRDSKGITSAAAATVNVGINPVPVAGNDNAVIVQDAPIIIDVTANDSSPAGINKGTVTIVTPPQHGTVTVDPVTGVITYTPQAGFTGMDNFTYTVRDSLGTVSPAASVDLTIYNRPVATGDSATTVAGAPITIDVTGNDVDVNGQVDVSTITITTPPQNGTVSVDATTGLVTYTPATAFSGLDSFRYTITDSRGAVSLPGVVIITVNGKPIVMPDTAVVIVDSSVVIPVLANDMVPGGSFNNGSLTVVTQPAHGTVYVDTATGTIRYTPVDGYVGNDTFTYTIQDSRGVSSDPVTVTVTVDERPIANNDGGVVTYTNVPATIDVLSNDTDGGNALVPSSVTIVQQPAHGTITIDGTTGKVTYTPATGFAGVDTFTYTVTNSLGIVSLPGMVSIKINGYPIAVADSVSTNPGRAVAIDVTFNDAQYDGIPLVKETVAINSQPAHGTVSVNAATGVVTYTPNNGFSGIDLFTYTIKDSAGAISNAAPVTIVVNATNVAPIGVADSLTTNISTVVVIDVTNNDIIAGGAFDTTSLTIVKRPAHGTISTDVIAGSIVYTPAPGYLGLDTFTYTFRDKQGLLSNETGVYITVVQSEGGPLAVTDGFYTAQGQPVIMDIIANDIPSAGTTLVKSSVAIKTVPAHGSISVDSLGRVTYTPVAGFAGLDYFAYTITDNNGIESNAALAFIQVNRPPVAVADTAYTTVNVARAVNVTANDTDSDGTINKLTVAVTVPPLHGTAVTDAATGNVIYTPANSFVGVDSLKYIVRDNSGSPSNVATVVVYVSATNIPPVAVNDNLATSRNTSRAVNITANDTDKDGTVDPKTVTIVSQPTHGIVTVNATTGVVTFAPAADYAGTDAFTYTVKDNLGTVSNVATVYMTVSAVNVPPVANNDVAIIQFNKPGTITVTDNDTDADGTLDVTSIVVTRLPVNGTITIDSATGIITYTPGFNYSGTDNFTYTVKDNSSSVSNEATVSIIVIPLNVAPVTVIDSASTAANTAVAINVTANDYDTDGNLLYNTVTLTQQPIHGSVTVNNTTGIVTYTPQTGFVGIDSMKYTIQDNTGSVSTPTSIIVRVGQVPPVAVNDQAIGVVNIPVTINVTANDTDADGSILPSTVSISSGAANGTVTVGANGVVTYTPATGYTGVDSFKYTVKDNSLNLSNVATVYITVGNAVIPPVANRDSATTIFNTAVTIDVTANDTDLDGTVNKTTVTITTQAVHGVTAVNSTTGVITYTPIFGYSGLDSLKYTVKDDKGNISNVATVIITITVPNAAPVAVNDVATTTANTAVNIDVTANDTDSDGTLNKATVTIITQPVHGILSVNSATGVVTYTPAAGYTGVDSFKYTVKDNLGVVSNIATANITVGVANTAPVAKADTVTTTTVTAVAINVTANDTDADGTINKASVTIVAQPLHGVVSINTTTGVVTYTPVAAYNGVDSFKYTVADNNGNVSNAATVIITVGAPNAKPVAVADNATTTTGSAVIIDVTANDTDSDGTVNKGSVNVVSLPANGSVSVNAATGVVTYTPNSGFTGTDSFTYTVEDNSGNVSNAVTVTITVLQPSGIALAKAMTSVTRTVDGSYNISYVFMITNTGTDTLRNIQVTDNLTAVFGSGATILMKTINASGSLVANSLFNGSGNINLLSGSGTLLPGKTDSINLLINVASSGDGTFNNTATATATGRNNAAVTDVSVNGRDPQAAGNSTTPVTLTKPSVYIPNGFSPNNDGVNDNFVVRNTNGKAIHLEVYNRWGNLVFKDENYANTWSGQCNQGLRLGSKLPDGTYFYVVVLEGGEKYVGYVTLKR</sequence>
<dbReference type="PANTHER" id="PTHR34720">
    <property type="entry name" value="MICROCYSTIN DEPENDENT PROTEIN"/>
    <property type="match status" value="1"/>
</dbReference>
<dbReference type="Gene3D" id="2.60.40.2810">
    <property type="match status" value="19"/>
</dbReference>
<dbReference type="InterPro" id="IPR013783">
    <property type="entry name" value="Ig-like_fold"/>
</dbReference>
<dbReference type="Proteomes" id="UP000186917">
    <property type="component" value="Unassembled WGS sequence"/>
</dbReference>
<name>A0A173MEH1_9BACT</name>
<dbReference type="STRING" id="477680.SAMN05421788_11729"/>
<dbReference type="EMBL" id="FTOR01000017">
    <property type="protein sequence ID" value="SIT34554.1"/>
    <property type="molecule type" value="Genomic_DNA"/>
</dbReference>
<dbReference type="GO" id="GO:0005975">
    <property type="term" value="P:carbohydrate metabolic process"/>
    <property type="evidence" value="ECO:0007669"/>
    <property type="project" value="UniProtKB-ARBA"/>
</dbReference>
<dbReference type="Gene3D" id="2.60.40.3440">
    <property type="match status" value="18"/>
</dbReference>
<gene>
    <name evidence="2" type="ORF">SAMN05421788_11729</name>
</gene>
<organism evidence="2 3">
    <name type="scientific">Filimonas lacunae</name>
    <dbReference type="NCBI Taxonomy" id="477680"/>
    <lineage>
        <taxon>Bacteria</taxon>
        <taxon>Pseudomonadati</taxon>
        <taxon>Bacteroidota</taxon>
        <taxon>Chitinophagia</taxon>
        <taxon>Chitinophagales</taxon>
        <taxon>Chitinophagaceae</taxon>
        <taxon>Filimonas</taxon>
    </lineage>
</organism>
<dbReference type="OrthoDB" id="9816593at2"/>
<keyword evidence="3" id="KW-1185">Reference proteome</keyword>
<dbReference type="GO" id="GO:0004553">
    <property type="term" value="F:hydrolase activity, hydrolyzing O-glycosyl compounds"/>
    <property type="evidence" value="ECO:0007669"/>
    <property type="project" value="UniProtKB-ARBA"/>
</dbReference>
<reference evidence="3" key="1">
    <citation type="submission" date="2017-01" db="EMBL/GenBank/DDBJ databases">
        <authorList>
            <person name="Varghese N."/>
            <person name="Submissions S."/>
        </authorList>
    </citation>
    <scope>NUCLEOTIDE SEQUENCE [LARGE SCALE GENOMIC DNA]</scope>
    <source>
        <strain evidence="3">DSM 21054</strain>
    </source>
</reference>
<dbReference type="RefSeq" id="WP_144264206.1">
    <property type="nucleotide sequence ID" value="NZ_AP017422.1"/>
</dbReference>
<dbReference type="Pfam" id="PF17963">
    <property type="entry name" value="Big_9"/>
    <property type="match status" value="41"/>
</dbReference>
<dbReference type="SUPFAM" id="SSF49899">
    <property type="entry name" value="Concanavalin A-like lectins/glucanases"/>
    <property type="match status" value="1"/>
</dbReference>
<evidence type="ECO:0000256" key="1">
    <source>
        <dbReference type="SAM" id="SignalP"/>
    </source>
</evidence>
<feature type="signal peptide" evidence="1">
    <location>
        <begin position="1"/>
        <end position="18"/>
    </location>
</feature>
<evidence type="ECO:0000313" key="3">
    <source>
        <dbReference type="Proteomes" id="UP000186917"/>
    </source>
</evidence>
<dbReference type="Gene3D" id="2.60.40.10">
    <property type="entry name" value="Immunoglobulins"/>
    <property type="match status" value="1"/>
</dbReference>
<accession>A0A173MEH1</accession>
<dbReference type="PANTHER" id="PTHR34720:SF9">
    <property type="entry name" value="BLR4714 PROTEIN"/>
    <property type="match status" value="1"/>
</dbReference>
<keyword evidence="1" id="KW-0732">Signal</keyword>
<dbReference type="InterPro" id="IPR026341">
    <property type="entry name" value="T9SS_type_B"/>
</dbReference>
<evidence type="ECO:0000313" key="2">
    <source>
        <dbReference type="EMBL" id="SIT34554.1"/>
    </source>
</evidence>
<feature type="chain" id="PRO_5030022837" evidence="1">
    <location>
        <begin position="19"/>
        <end position="6707"/>
    </location>
</feature>
<dbReference type="KEGG" id="fln:FLA_1908"/>
<dbReference type="NCBIfam" id="TIGR04131">
    <property type="entry name" value="Bac_Flav_CTERM"/>
    <property type="match status" value="1"/>
</dbReference>
<dbReference type="Gene3D" id="2.60.40.2700">
    <property type="match status" value="18"/>
</dbReference>
<dbReference type="Pfam" id="PF13585">
    <property type="entry name" value="CHU_C"/>
    <property type="match status" value="1"/>
</dbReference>